<evidence type="ECO:0000256" key="3">
    <source>
        <dbReference type="ARBA" id="ARBA00022701"/>
    </source>
</evidence>
<evidence type="ECO:0000256" key="13">
    <source>
        <dbReference type="SAM" id="MobiDB-lite"/>
    </source>
</evidence>
<dbReference type="CDD" id="cd01374">
    <property type="entry name" value="KISc_CENP_E"/>
    <property type="match status" value="1"/>
</dbReference>
<evidence type="ECO:0000259" key="14">
    <source>
        <dbReference type="PROSITE" id="PS50067"/>
    </source>
</evidence>
<evidence type="ECO:0000256" key="6">
    <source>
        <dbReference type="ARBA" id="ARBA00023054"/>
    </source>
</evidence>
<feature type="compositionally biased region" description="Polar residues" evidence="13">
    <location>
        <begin position="821"/>
        <end position="832"/>
    </location>
</feature>
<feature type="compositionally biased region" description="Polar residues" evidence="13">
    <location>
        <begin position="554"/>
        <end position="571"/>
    </location>
</feature>
<keyword evidence="7 11" id="KW-0505">Motor protein</keyword>
<dbReference type="InterPro" id="IPR021881">
    <property type="entry name" value="NACK_C"/>
</dbReference>
<keyword evidence="4 11" id="KW-0547">Nucleotide-binding</keyword>
<dbReference type="GO" id="GO:0003777">
    <property type="term" value="F:microtubule motor activity"/>
    <property type="evidence" value="ECO:0007669"/>
    <property type="project" value="InterPro"/>
</dbReference>
<evidence type="ECO:0000313" key="16">
    <source>
        <dbReference type="Proteomes" id="UP001161247"/>
    </source>
</evidence>
<dbReference type="InterPro" id="IPR027640">
    <property type="entry name" value="Kinesin-like_fam"/>
</dbReference>
<dbReference type="PANTHER" id="PTHR47968">
    <property type="entry name" value="CENTROMERE PROTEIN E"/>
    <property type="match status" value="1"/>
</dbReference>
<dbReference type="GO" id="GO:0000919">
    <property type="term" value="P:cell plate assembly"/>
    <property type="evidence" value="ECO:0007669"/>
    <property type="project" value="UniProtKB-ARBA"/>
</dbReference>
<feature type="domain" description="Kinesin motor" evidence="14">
    <location>
        <begin position="25"/>
        <end position="347"/>
    </location>
</feature>
<evidence type="ECO:0000256" key="4">
    <source>
        <dbReference type="ARBA" id="ARBA00022741"/>
    </source>
</evidence>
<feature type="region of interest" description="Disordered" evidence="13">
    <location>
        <begin position="1"/>
        <end position="20"/>
    </location>
</feature>
<protein>
    <submittedName>
        <fullName evidence="15">OLC1v1018134C2</fullName>
    </submittedName>
</protein>
<feature type="compositionally biased region" description="Polar residues" evidence="13">
    <location>
        <begin position="579"/>
        <end position="592"/>
    </location>
</feature>
<evidence type="ECO:0000256" key="10">
    <source>
        <dbReference type="ARBA" id="ARBA00060413"/>
    </source>
</evidence>
<feature type="binding site" evidence="11">
    <location>
        <begin position="111"/>
        <end position="118"/>
    </location>
    <ligand>
        <name>ATP</name>
        <dbReference type="ChEBI" id="CHEBI:30616"/>
    </ligand>
</feature>
<keyword evidence="3" id="KW-0493">Microtubule</keyword>
<evidence type="ECO:0000313" key="15">
    <source>
        <dbReference type="EMBL" id="CAI9116863.1"/>
    </source>
</evidence>
<dbReference type="PROSITE" id="PS50067">
    <property type="entry name" value="KINESIN_MOTOR_2"/>
    <property type="match status" value="1"/>
</dbReference>
<evidence type="ECO:0000256" key="5">
    <source>
        <dbReference type="ARBA" id="ARBA00022840"/>
    </source>
</evidence>
<evidence type="ECO:0000256" key="1">
    <source>
        <dbReference type="ARBA" id="ARBA00004123"/>
    </source>
</evidence>
<dbReference type="SMART" id="SM00129">
    <property type="entry name" value="KISc"/>
    <property type="match status" value="1"/>
</dbReference>
<feature type="coiled-coil region" evidence="12">
    <location>
        <begin position="356"/>
        <end position="419"/>
    </location>
</feature>
<dbReference type="FunFam" id="3.40.850.10:FF:000016">
    <property type="entry name" value="Kinesin-like protein"/>
    <property type="match status" value="1"/>
</dbReference>
<comment type="subcellular location">
    <subcellularLocation>
        <location evidence="10">Cytoplasm</location>
        <location evidence="10">Cytoskeleton</location>
        <location evidence="10">Phragmoplast</location>
    </subcellularLocation>
    <subcellularLocation>
        <location evidence="1">Nucleus</location>
    </subcellularLocation>
</comment>
<dbReference type="Proteomes" id="UP001161247">
    <property type="component" value="Chromosome 8"/>
</dbReference>
<proteinExistence type="inferred from homology"/>
<dbReference type="Gene3D" id="3.40.850.10">
    <property type="entry name" value="Kinesin motor domain"/>
    <property type="match status" value="1"/>
</dbReference>
<gene>
    <name evidence="15" type="ORF">OLC1_LOCUS23047</name>
</gene>
<feature type="region of interest" description="Disordered" evidence="13">
    <location>
        <begin position="472"/>
        <end position="521"/>
    </location>
</feature>
<keyword evidence="16" id="KW-1185">Reference proteome</keyword>
<feature type="compositionally biased region" description="Polar residues" evidence="13">
    <location>
        <begin position="689"/>
        <end position="703"/>
    </location>
</feature>
<sequence length="1117" mass="125272">MGIVGNNVDDSNYSDSPRSNAQEEKILVSIRLRPLNEREITNNDVSDWDCINNTTILFKNSASERTNSPTAYSFDRVFGGDCSTRQVYEEAARSVALSVVSGINSSIFAYGQTSSGKTYTMSGITEHTIADIYDYVEKNTSRQFKLKFSAMEIYNEAVRDLLSSDNTPLRLLDDPERGTVVEKLTEITLKDRNHLKELLSVCEAQRKIGETALNEMSSRSHQILRLTVESSPCEYNRFENSANLTASVNFVDLAGSERASQTMSAGARLKEGCHINRSLLTLGTVIRKLSKGRNGHVPYRDSKLTRILQNSLGGNARTAIICTMSPAHSHVEQSRNTLLFASCAKNVCTNAHVNVMMSEKSLIKQLQRELARLENQLKNLGSISMSGDSEALREKELLIEKMDREIRELTQQRDQAHFRLQNLAPPAGEYQGSKHWDEQSSVSELHEKIAWFEEYPASEASEIIDPFRFDSGSSKSHFSDRSEGPKSNNQIPEPFEEQFLSDDTSPRMVIEKYFGPDPTRGWEKAAQEVDLSIEDTCKEVQCIEVETSANKINLESAPSQGNQNPQSQENVNTHHDESALSQGNENPHSPENVNIHHDESAPSQGNEIPQGRENINIHHDESAPSQGNENPQSQENVNIHHDESAPSQENENPQGRENVNIHHDESAPSPGNENPQSQETVNIHHDESSPSQGNKDPQSQESVNIHHEESAPSPGNENPQSQENFNIHHDESAPSHGNENPQSQENVNSLHDESVPSQGNDIPVIQENVTIHHDNEILEPTLEDTEKTIECVVDEYEHPELSPGSSDSESPDPKMVDLSRSKSSGPVLTTTPQSPPAEMDEDDITPSFALKDSIKTLAASEPELSKLEEQALDDKTSPEDHPKESLDIVHSKDGKQQIIMSLGLNDTMVKFRNDLVQEAELLLTPKKLEKDSTQVLDGENDLQKSPSNWPMEFEKQRAEIIQLWDVCNIALAHRSYFYLVFKGDPMDAIYMEVELRRLSYLKSSQGTNISSMKAIKRERETLSKLMLKKFSTKEREALFLKWGIDLKTKKRRLQLCRKLWTDTKDMEHIKESAALVAKLVGYVELSQVPKEIVGLSFSTPQVNIRSFSWKNSMPALV</sequence>
<dbReference type="InterPro" id="IPR027417">
    <property type="entry name" value="P-loop_NTPase"/>
</dbReference>
<dbReference type="PANTHER" id="PTHR47968:SF54">
    <property type="entry name" value="KINESIN-LIKE PROTEIN NACK2"/>
    <property type="match status" value="1"/>
</dbReference>
<organism evidence="15 16">
    <name type="scientific">Oldenlandia corymbosa var. corymbosa</name>
    <dbReference type="NCBI Taxonomy" id="529605"/>
    <lineage>
        <taxon>Eukaryota</taxon>
        <taxon>Viridiplantae</taxon>
        <taxon>Streptophyta</taxon>
        <taxon>Embryophyta</taxon>
        <taxon>Tracheophyta</taxon>
        <taxon>Spermatophyta</taxon>
        <taxon>Magnoliopsida</taxon>
        <taxon>eudicotyledons</taxon>
        <taxon>Gunneridae</taxon>
        <taxon>Pentapetalae</taxon>
        <taxon>asterids</taxon>
        <taxon>lamiids</taxon>
        <taxon>Gentianales</taxon>
        <taxon>Rubiaceae</taxon>
        <taxon>Rubioideae</taxon>
        <taxon>Spermacoceae</taxon>
        <taxon>Hedyotis-Oldenlandia complex</taxon>
        <taxon>Oldenlandia</taxon>
    </lineage>
</organism>
<feature type="compositionally biased region" description="Polar residues" evidence="13">
    <location>
        <begin position="8"/>
        <end position="20"/>
    </location>
</feature>
<dbReference type="SUPFAM" id="SSF52540">
    <property type="entry name" value="P-loop containing nucleoside triphosphate hydrolases"/>
    <property type="match status" value="1"/>
</dbReference>
<dbReference type="InterPro" id="IPR001752">
    <property type="entry name" value="Kinesin_motor_dom"/>
</dbReference>
<dbReference type="GO" id="GO:0008017">
    <property type="term" value="F:microtubule binding"/>
    <property type="evidence" value="ECO:0007669"/>
    <property type="project" value="InterPro"/>
</dbReference>
<evidence type="ECO:0000256" key="12">
    <source>
        <dbReference type="SAM" id="Coils"/>
    </source>
</evidence>
<comment type="similarity">
    <text evidence="2">Belongs to the TRAFAC class myosin-kinesin ATPase superfamily. Kinesin family. KIN-7 subfamily.</text>
</comment>
<dbReference type="GO" id="GO:0007018">
    <property type="term" value="P:microtubule-based movement"/>
    <property type="evidence" value="ECO:0007669"/>
    <property type="project" value="InterPro"/>
</dbReference>
<feature type="compositionally biased region" description="Polar residues" evidence="13">
    <location>
        <begin position="735"/>
        <end position="760"/>
    </location>
</feature>
<dbReference type="GO" id="GO:0005524">
    <property type="term" value="F:ATP binding"/>
    <property type="evidence" value="ECO:0007669"/>
    <property type="project" value="UniProtKB-UniRule"/>
</dbReference>
<dbReference type="Pfam" id="PF00225">
    <property type="entry name" value="Kinesin"/>
    <property type="match status" value="1"/>
</dbReference>
<dbReference type="GO" id="GO:0005634">
    <property type="term" value="C:nucleus"/>
    <property type="evidence" value="ECO:0007669"/>
    <property type="project" value="UniProtKB-SubCell"/>
</dbReference>
<dbReference type="PROSITE" id="PS00411">
    <property type="entry name" value="KINESIN_MOTOR_1"/>
    <property type="match status" value="1"/>
</dbReference>
<dbReference type="InterPro" id="IPR036961">
    <property type="entry name" value="Kinesin_motor_dom_sf"/>
</dbReference>
<keyword evidence="5 11" id="KW-0067">ATP-binding</keyword>
<feature type="compositionally biased region" description="Polar residues" evidence="13">
    <location>
        <begin position="623"/>
        <end position="637"/>
    </location>
</feature>
<name>A0AAV1EAX6_OLDCO</name>
<reference evidence="15" key="1">
    <citation type="submission" date="2023-03" db="EMBL/GenBank/DDBJ databases">
        <authorList>
            <person name="Julca I."/>
        </authorList>
    </citation>
    <scope>NUCLEOTIDE SEQUENCE</scope>
</reference>
<accession>A0AAV1EAX6</accession>
<feature type="region of interest" description="Disordered" evidence="13">
    <location>
        <begin position="554"/>
        <end position="843"/>
    </location>
</feature>
<dbReference type="EMBL" id="OX459125">
    <property type="protein sequence ID" value="CAI9116863.1"/>
    <property type="molecule type" value="Genomic_DNA"/>
</dbReference>
<feature type="compositionally biased region" description="Basic and acidic residues" evidence="13">
    <location>
        <begin position="811"/>
        <end position="820"/>
    </location>
</feature>
<evidence type="ECO:0000256" key="11">
    <source>
        <dbReference type="PROSITE-ProRule" id="PRU00283"/>
    </source>
</evidence>
<keyword evidence="8" id="KW-0963">Cytoplasm</keyword>
<feature type="compositionally biased region" description="Polar residues" evidence="13">
    <location>
        <begin position="713"/>
        <end position="725"/>
    </location>
</feature>
<feature type="compositionally biased region" description="Polar residues" evidence="13">
    <location>
        <begin position="645"/>
        <end position="657"/>
    </location>
</feature>
<evidence type="ECO:0000256" key="2">
    <source>
        <dbReference type="ARBA" id="ARBA00007310"/>
    </source>
</evidence>
<keyword evidence="8" id="KW-0206">Cytoskeleton</keyword>
<dbReference type="GO" id="GO:0005874">
    <property type="term" value="C:microtubule"/>
    <property type="evidence" value="ECO:0007669"/>
    <property type="project" value="UniProtKB-KW"/>
</dbReference>
<feature type="compositionally biased region" description="Basic and acidic residues" evidence="13">
    <location>
        <begin position="784"/>
        <end position="800"/>
    </location>
</feature>
<dbReference type="GO" id="GO:0009524">
    <property type="term" value="C:phragmoplast"/>
    <property type="evidence" value="ECO:0007669"/>
    <property type="project" value="UniProtKB-SubCell"/>
</dbReference>
<feature type="compositionally biased region" description="Polar residues" evidence="13">
    <location>
        <begin position="669"/>
        <end position="681"/>
    </location>
</feature>
<keyword evidence="6 12" id="KW-0175">Coiled coil</keyword>
<dbReference type="Pfam" id="PF11995">
    <property type="entry name" value="DUF3490"/>
    <property type="match status" value="1"/>
</dbReference>
<evidence type="ECO:0000256" key="7">
    <source>
        <dbReference type="ARBA" id="ARBA00023175"/>
    </source>
</evidence>
<keyword evidence="9" id="KW-0539">Nucleus</keyword>
<dbReference type="InterPro" id="IPR019821">
    <property type="entry name" value="Kinesin_motor_CS"/>
</dbReference>
<evidence type="ECO:0000256" key="9">
    <source>
        <dbReference type="ARBA" id="ARBA00023242"/>
    </source>
</evidence>
<evidence type="ECO:0000256" key="8">
    <source>
        <dbReference type="ARBA" id="ARBA00023212"/>
    </source>
</evidence>
<dbReference type="PRINTS" id="PR00380">
    <property type="entry name" value="KINESINHEAVY"/>
</dbReference>
<dbReference type="AlphaFoldDB" id="A0AAV1EAX6"/>